<evidence type="ECO:0000313" key="1">
    <source>
        <dbReference type="EMBL" id="CAF1249845.1"/>
    </source>
</evidence>
<reference evidence="1" key="1">
    <citation type="submission" date="2021-02" db="EMBL/GenBank/DDBJ databases">
        <authorList>
            <person name="Nowell W R."/>
        </authorList>
    </citation>
    <scope>NUCLEOTIDE SEQUENCE</scope>
</reference>
<feature type="non-terminal residue" evidence="1">
    <location>
        <position position="1"/>
    </location>
</feature>
<dbReference type="InterPro" id="IPR012337">
    <property type="entry name" value="RNaseH-like_sf"/>
</dbReference>
<gene>
    <name evidence="1" type="ORF">OVA965_LOCUS26226</name>
    <name evidence="2" type="ORF">TMI583_LOCUS26964</name>
</gene>
<evidence type="ECO:0000313" key="3">
    <source>
        <dbReference type="Proteomes" id="UP000677228"/>
    </source>
</evidence>
<accession>A0A8S2EM86</accession>
<dbReference type="Proteomes" id="UP000677228">
    <property type="component" value="Unassembled WGS sequence"/>
</dbReference>
<evidence type="ECO:0000313" key="2">
    <source>
        <dbReference type="EMBL" id="CAF4057430.1"/>
    </source>
</evidence>
<name>A0A8S2EM86_9BILA</name>
<proteinExistence type="predicted"/>
<comment type="caution">
    <text evidence="1">The sequence shown here is derived from an EMBL/GenBank/DDBJ whole genome shotgun (WGS) entry which is preliminary data.</text>
</comment>
<dbReference type="EMBL" id="CAJNOK010016697">
    <property type="protein sequence ID" value="CAF1249845.1"/>
    <property type="molecule type" value="Genomic_DNA"/>
</dbReference>
<dbReference type="Proteomes" id="UP000682733">
    <property type="component" value="Unassembled WGS sequence"/>
</dbReference>
<sequence>SFSMIDRLITLEDHLNAILDDTKPFVKIYLTTLKWSIFGNLRKLLKPFKIVVREVSGSYYPMLSKAYNTLRALRVLLNTNESNDSADMKASACLELRDVTDLRISTF</sequence>
<organism evidence="1 3">
    <name type="scientific">Didymodactylos carnosus</name>
    <dbReference type="NCBI Taxonomy" id="1234261"/>
    <lineage>
        <taxon>Eukaryota</taxon>
        <taxon>Metazoa</taxon>
        <taxon>Spiralia</taxon>
        <taxon>Gnathifera</taxon>
        <taxon>Rotifera</taxon>
        <taxon>Eurotatoria</taxon>
        <taxon>Bdelloidea</taxon>
        <taxon>Philodinida</taxon>
        <taxon>Philodinidae</taxon>
        <taxon>Didymodactylos</taxon>
    </lineage>
</organism>
<dbReference type="SUPFAM" id="SSF53098">
    <property type="entry name" value="Ribonuclease H-like"/>
    <property type="match status" value="1"/>
</dbReference>
<dbReference type="AlphaFoldDB" id="A0A8S2EM86"/>
<protein>
    <submittedName>
        <fullName evidence="1">Uncharacterized protein</fullName>
    </submittedName>
</protein>
<dbReference type="EMBL" id="CAJOBA010038247">
    <property type="protein sequence ID" value="CAF4057430.1"/>
    <property type="molecule type" value="Genomic_DNA"/>
</dbReference>